<dbReference type="SUPFAM" id="SSF51110">
    <property type="entry name" value="alpha-D-mannose-specific plant lectins"/>
    <property type="match status" value="1"/>
</dbReference>
<keyword evidence="3" id="KW-0713">Self-incompatibility</keyword>
<keyword evidence="4" id="KW-0723">Serine/threonine-protein kinase</keyword>
<dbReference type="SMART" id="SM00220">
    <property type="entry name" value="S_TKc"/>
    <property type="match status" value="1"/>
</dbReference>
<dbReference type="FunFam" id="1.10.510.10:FF:001019">
    <property type="entry name" value="G-type lectin S-receptor-like serine/threonine-protein kinase B120"/>
    <property type="match status" value="1"/>
</dbReference>
<evidence type="ECO:0000256" key="1">
    <source>
        <dbReference type="ARBA" id="ARBA00004479"/>
    </source>
</evidence>
<reference evidence="22" key="1">
    <citation type="submission" date="2019-12" db="EMBL/GenBank/DDBJ databases">
        <title>Genome sequencing and annotation of Brassica cretica.</title>
        <authorList>
            <person name="Studholme D.J."/>
            <person name="Sarris P.F."/>
        </authorList>
    </citation>
    <scope>NUCLEOTIDE SEQUENCE</scope>
    <source>
        <strain evidence="22">PFS-102/07</strain>
        <tissue evidence="22">Leaf</tissue>
    </source>
</reference>
<evidence type="ECO:0000256" key="8">
    <source>
        <dbReference type="ARBA" id="ARBA00022741"/>
    </source>
</evidence>
<evidence type="ECO:0000256" key="18">
    <source>
        <dbReference type="SAM" id="SignalP"/>
    </source>
</evidence>
<dbReference type="InterPro" id="IPR001245">
    <property type="entry name" value="Ser-Thr/Tyr_kinase_cat_dom"/>
</dbReference>
<dbReference type="CDD" id="cd01098">
    <property type="entry name" value="PAN_AP_plant"/>
    <property type="match status" value="1"/>
</dbReference>
<dbReference type="AlphaFoldDB" id="A0A8S9FG10"/>
<evidence type="ECO:0000256" key="7">
    <source>
        <dbReference type="ARBA" id="ARBA00022729"/>
    </source>
</evidence>
<keyword evidence="8 17" id="KW-0547">Nucleotide-binding</keyword>
<dbReference type="InterPro" id="IPR000719">
    <property type="entry name" value="Prot_kinase_dom"/>
</dbReference>
<evidence type="ECO:0000313" key="22">
    <source>
        <dbReference type="EMBL" id="KAF2532241.1"/>
    </source>
</evidence>
<dbReference type="PANTHER" id="PTHR32444">
    <property type="entry name" value="BULB-TYPE LECTIN DOMAIN-CONTAINING PROTEIN"/>
    <property type="match status" value="1"/>
</dbReference>
<sequence>MKGVQSTYHHSYTLSFLHVLFLFHPILSIDVNTLSSTDSLTISSNRTLVSHGGVFELGFFKPSALSRWYLGIWYKKLVSDKTYAWVANRDNPLSTSSGSLKISGNNLVLLGQFNNCVWSTNITRGKSTSPVMAELLPNGNLVMRYSYNNDSPSGFLWQCFDFPTDTLLPDMKLGYDHKTGRNRFLTSWRNFDDPSSGDFTYKFDVRRGLPELFLKKKYVVMERSGPWNGIEFSGIPVGGRNHPVYDYIENSEEVTIRLLIANQSIYSRLTIIDLGYLHRSTLIPPSRGWSYLWTFPTDDCDAYKSCGPYAYCDLSTSPRCNCFEGFDPMNRQQWDLGEGSDGCVRRTPLSCSGNRFLMLRKMKLPDAKMSIADRIIDLKKCEERCLTDCNCTSFAAADVRRGVTGCFIWTGELYDTRTYSFAGQDLYVKVANVDLVLSSDEERDRNGKIIRWSIGVSLMLILSVIVFCFWKRGQKQAKLAETPIVKKQVLMNRMVLPRQRNLSGDNQVEDLEVPLIEFEDVLIATEHFSDCNKVGKGGFGVVYKGRLLDGQEIAVKRLSEMSAQGTNEFMNEVRLIARLQHINLVQLLGCCVDEGEKILIYEYLENLSLDSHLFDLTRRRMLNWQMIFDIINGIARGILYLHHDSSIRIIHRDLKASNILLDKDMTPKISDFGMARIFGRDETEANTRKVVGTYEAEDIPQPKPPGYCVIGNSSETYSTWSKQPDNEACTVNQITMSIIDARGDDGGSAMSKRARWILWLCGRCISVVCACNRSLEVQDLSSMAALFSLSGIALSLFRRLHLQVHVARAFVSGDFSIALFAVLRLYGVVVTAQCAGMSGSMFCVPGCVVVLLDSCVGRFPLSADADVHGLCLPLSQPFWPVSFGFALDLPCVVVGLEFLMSDRVVSALEVARELFLVEPDHKEQIIGEAKITGFCLSV</sequence>
<dbReference type="EMBL" id="QGKY02002305">
    <property type="protein sequence ID" value="KAF2532241.1"/>
    <property type="molecule type" value="Genomic_DNA"/>
</dbReference>
<evidence type="ECO:0000256" key="15">
    <source>
        <dbReference type="ARBA" id="ARBA00047899"/>
    </source>
</evidence>
<evidence type="ECO:0000256" key="12">
    <source>
        <dbReference type="ARBA" id="ARBA00023136"/>
    </source>
</evidence>
<dbReference type="Pfam" id="PF07714">
    <property type="entry name" value="PK_Tyr_Ser-Thr"/>
    <property type="match status" value="1"/>
</dbReference>
<dbReference type="GO" id="GO:0016020">
    <property type="term" value="C:membrane"/>
    <property type="evidence" value="ECO:0007669"/>
    <property type="project" value="UniProtKB-SubCell"/>
</dbReference>
<evidence type="ECO:0000256" key="4">
    <source>
        <dbReference type="ARBA" id="ARBA00022527"/>
    </source>
</evidence>
<protein>
    <recommendedName>
        <fullName evidence="2">non-specific serine/threonine protein kinase</fullName>
        <ecNumber evidence="2">2.7.11.1</ecNumber>
    </recommendedName>
</protein>
<dbReference type="Pfam" id="PF08276">
    <property type="entry name" value="PAN_2"/>
    <property type="match status" value="1"/>
</dbReference>
<dbReference type="GO" id="GO:0060320">
    <property type="term" value="P:rejection of self pollen"/>
    <property type="evidence" value="ECO:0007669"/>
    <property type="project" value="UniProtKB-KW"/>
</dbReference>
<evidence type="ECO:0000256" key="5">
    <source>
        <dbReference type="ARBA" id="ARBA00022679"/>
    </source>
</evidence>
<dbReference type="PROSITE" id="PS00107">
    <property type="entry name" value="PROTEIN_KINASE_ATP"/>
    <property type="match status" value="1"/>
</dbReference>
<dbReference type="Pfam" id="PF01453">
    <property type="entry name" value="B_lectin"/>
    <property type="match status" value="1"/>
</dbReference>
<dbReference type="GO" id="GO:0005524">
    <property type="term" value="F:ATP binding"/>
    <property type="evidence" value="ECO:0007669"/>
    <property type="project" value="UniProtKB-UniRule"/>
</dbReference>
<dbReference type="SMART" id="SM00473">
    <property type="entry name" value="PAN_AP"/>
    <property type="match status" value="1"/>
</dbReference>
<keyword evidence="10 17" id="KW-0067">ATP-binding</keyword>
<dbReference type="GO" id="GO:0004674">
    <property type="term" value="F:protein serine/threonine kinase activity"/>
    <property type="evidence" value="ECO:0007669"/>
    <property type="project" value="UniProtKB-KW"/>
</dbReference>
<keyword evidence="5" id="KW-0808">Transferase</keyword>
<feature type="binding site" evidence="17">
    <location>
        <position position="556"/>
    </location>
    <ligand>
        <name>ATP</name>
        <dbReference type="ChEBI" id="CHEBI:30616"/>
    </ligand>
</feature>
<evidence type="ECO:0000256" key="6">
    <source>
        <dbReference type="ARBA" id="ARBA00022692"/>
    </source>
</evidence>
<dbReference type="Pfam" id="PF12398">
    <property type="entry name" value="DUF3660"/>
    <property type="match status" value="1"/>
</dbReference>
<comment type="catalytic activity">
    <reaction evidence="15">
        <text>L-threonyl-[protein] + ATP = O-phospho-L-threonyl-[protein] + ADP + H(+)</text>
        <dbReference type="Rhea" id="RHEA:46608"/>
        <dbReference type="Rhea" id="RHEA-COMP:11060"/>
        <dbReference type="Rhea" id="RHEA-COMP:11605"/>
        <dbReference type="ChEBI" id="CHEBI:15378"/>
        <dbReference type="ChEBI" id="CHEBI:30013"/>
        <dbReference type="ChEBI" id="CHEBI:30616"/>
        <dbReference type="ChEBI" id="CHEBI:61977"/>
        <dbReference type="ChEBI" id="CHEBI:456216"/>
        <dbReference type="EC" id="2.7.11.1"/>
    </reaction>
</comment>
<name>A0A8S9FG10_BRACR</name>
<keyword evidence="7 18" id="KW-0732">Signal</keyword>
<evidence type="ECO:0000259" key="19">
    <source>
        <dbReference type="PROSITE" id="PS50011"/>
    </source>
</evidence>
<evidence type="ECO:0000256" key="16">
    <source>
        <dbReference type="ARBA" id="ARBA00048679"/>
    </source>
</evidence>
<evidence type="ECO:0000256" key="17">
    <source>
        <dbReference type="PROSITE-ProRule" id="PRU10141"/>
    </source>
</evidence>
<dbReference type="PROSITE" id="PS50948">
    <property type="entry name" value="PAN"/>
    <property type="match status" value="1"/>
</dbReference>
<dbReference type="PROSITE" id="PS50927">
    <property type="entry name" value="BULB_LECTIN"/>
    <property type="match status" value="1"/>
</dbReference>
<evidence type="ECO:0000259" key="21">
    <source>
        <dbReference type="PROSITE" id="PS50948"/>
    </source>
</evidence>
<comment type="caution">
    <text evidence="22">The sequence shown here is derived from an EMBL/GenBank/DDBJ whole genome shotgun (WGS) entry which is preliminary data.</text>
</comment>
<dbReference type="PANTHER" id="PTHR32444:SF206">
    <property type="entry name" value="S-LOCUS GLYCOPROTEIN"/>
    <property type="match status" value="1"/>
</dbReference>
<dbReference type="InterPro" id="IPR036426">
    <property type="entry name" value="Bulb-type_lectin_dom_sf"/>
</dbReference>
<keyword evidence="12" id="KW-0472">Membrane</keyword>
<keyword evidence="14" id="KW-0325">Glycoprotein</keyword>
<feature type="chain" id="PRO_5035792737" description="non-specific serine/threonine protein kinase" evidence="18">
    <location>
        <begin position="29"/>
        <end position="938"/>
    </location>
</feature>
<dbReference type="InterPro" id="IPR003609">
    <property type="entry name" value="Pan_app"/>
</dbReference>
<evidence type="ECO:0000256" key="3">
    <source>
        <dbReference type="ARBA" id="ARBA00022471"/>
    </source>
</evidence>
<keyword evidence="9" id="KW-0418">Kinase</keyword>
<evidence type="ECO:0000256" key="10">
    <source>
        <dbReference type="ARBA" id="ARBA00022840"/>
    </source>
</evidence>
<dbReference type="SMART" id="SM00108">
    <property type="entry name" value="B_lectin"/>
    <property type="match status" value="1"/>
</dbReference>
<feature type="domain" description="Apple" evidence="21">
    <location>
        <begin position="351"/>
        <end position="431"/>
    </location>
</feature>
<dbReference type="InterPro" id="IPR021820">
    <property type="entry name" value="S-locus_recpt_kinase_C"/>
</dbReference>
<comment type="catalytic activity">
    <reaction evidence="16">
        <text>L-seryl-[protein] + ATP = O-phospho-L-seryl-[protein] + ADP + H(+)</text>
        <dbReference type="Rhea" id="RHEA:17989"/>
        <dbReference type="Rhea" id="RHEA-COMP:9863"/>
        <dbReference type="Rhea" id="RHEA-COMP:11604"/>
        <dbReference type="ChEBI" id="CHEBI:15378"/>
        <dbReference type="ChEBI" id="CHEBI:29999"/>
        <dbReference type="ChEBI" id="CHEBI:30616"/>
        <dbReference type="ChEBI" id="CHEBI:83421"/>
        <dbReference type="ChEBI" id="CHEBI:456216"/>
        <dbReference type="EC" id="2.7.11.1"/>
    </reaction>
</comment>
<dbReference type="PROSITE" id="PS50011">
    <property type="entry name" value="PROTEIN_KINASE_DOM"/>
    <property type="match status" value="1"/>
</dbReference>
<dbReference type="InterPro" id="IPR000858">
    <property type="entry name" value="S_locus_glycoprot_dom"/>
</dbReference>
<dbReference type="InterPro" id="IPR011009">
    <property type="entry name" value="Kinase-like_dom_sf"/>
</dbReference>
<dbReference type="Gene3D" id="1.10.510.10">
    <property type="entry name" value="Transferase(Phosphotransferase) domain 1"/>
    <property type="match status" value="1"/>
</dbReference>
<feature type="signal peptide" evidence="18">
    <location>
        <begin position="1"/>
        <end position="28"/>
    </location>
</feature>
<dbReference type="InterPro" id="IPR022126">
    <property type="entry name" value="S-locus_recpt_kinase"/>
</dbReference>
<proteinExistence type="predicted"/>
<evidence type="ECO:0000256" key="14">
    <source>
        <dbReference type="ARBA" id="ARBA00023180"/>
    </source>
</evidence>
<dbReference type="Gene3D" id="3.30.200.20">
    <property type="entry name" value="Phosphorylase Kinase, domain 1"/>
    <property type="match status" value="1"/>
</dbReference>
<dbReference type="SUPFAM" id="SSF56112">
    <property type="entry name" value="Protein kinase-like (PK-like)"/>
    <property type="match status" value="1"/>
</dbReference>
<dbReference type="Pfam" id="PF00954">
    <property type="entry name" value="S_locus_glycop"/>
    <property type="match status" value="1"/>
</dbReference>
<dbReference type="InterPro" id="IPR008271">
    <property type="entry name" value="Ser/Thr_kinase_AS"/>
</dbReference>
<accession>A0A8S9FG10</accession>
<dbReference type="Gene3D" id="2.90.10.10">
    <property type="entry name" value="Bulb-type lectin domain"/>
    <property type="match status" value="1"/>
</dbReference>
<keyword evidence="13" id="KW-1015">Disulfide bond</keyword>
<dbReference type="FunFam" id="3.30.200.20:FF:000195">
    <property type="entry name" value="G-type lectin S-receptor-like serine/threonine-protein kinase"/>
    <property type="match status" value="1"/>
</dbReference>
<evidence type="ECO:0000259" key="20">
    <source>
        <dbReference type="PROSITE" id="PS50927"/>
    </source>
</evidence>
<dbReference type="InterPro" id="IPR017441">
    <property type="entry name" value="Protein_kinase_ATP_BS"/>
</dbReference>
<feature type="domain" description="Protein kinase" evidence="19">
    <location>
        <begin position="528"/>
        <end position="811"/>
    </location>
</feature>
<evidence type="ECO:0000256" key="13">
    <source>
        <dbReference type="ARBA" id="ARBA00023157"/>
    </source>
</evidence>
<keyword evidence="6" id="KW-0812">Transmembrane</keyword>
<dbReference type="PROSITE" id="PS00108">
    <property type="entry name" value="PROTEIN_KINASE_ST"/>
    <property type="match status" value="1"/>
</dbReference>
<comment type="subcellular location">
    <subcellularLocation>
        <location evidence="1">Membrane</location>
        <topology evidence="1">Single-pass type I membrane protein</topology>
    </subcellularLocation>
</comment>
<dbReference type="Pfam" id="PF11883">
    <property type="entry name" value="DUF3403"/>
    <property type="match status" value="1"/>
</dbReference>
<organism evidence="22">
    <name type="scientific">Brassica cretica</name>
    <name type="common">Mustard</name>
    <dbReference type="NCBI Taxonomy" id="69181"/>
    <lineage>
        <taxon>Eukaryota</taxon>
        <taxon>Viridiplantae</taxon>
        <taxon>Streptophyta</taxon>
        <taxon>Embryophyta</taxon>
        <taxon>Tracheophyta</taxon>
        <taxon>Spermatophyta</taxon>
        <taxon>Magnoliopsida</taxon>
        <taxon>eudicotyledons</taxon>
        <taxon>Gunneridae</taxon>
        <taxon>Pentapetalae</taxon>
        <taxon>rosids</taxon>
        <taxon>malvids</taxon>
        <taxon>Brassicales</taxon>
        <taxon>Brassicaceae</taxon>
        <taxon>Brassiceae</taxon>
        <taxon>Brassica</taxon>
    </lineage>
</organism>
<evidence type="ECO:0000256" key="2">
    <source>
        <dbReference type="ARBA" id="ARBA00012513"/>
    </source>
</evidence>
<feature type="domain" description="Bulb-type lectin" evidence="20">
    <location>
        <begin position="33"/>
        <end position="156"/>
    </location>
</feature>
<evidence type="ECO:0000256" key="9">
    <source>
        <dbReference type="ARBA" id="ARBA00022777"/>
    </source>
</evidence>
<dbReference type="EC" id="2.7.11.1" evidence="2"/>
<dbReference type="InterPro" id="IPR001480">
    <property type="entry name" value="Bulb-type_lectin_dom"/>
</dbReference>
<dbReference type="CDD" id="cd00028">
    <property type="entry name" value="B_lectin"/>
    <property type="match status" value="1"/>
</dbReference>
<evidence type="ECO:0000256" key="11">
    <source>
        <dbReference type="ARBA" id="ARBA00022989"/>
    </source>
</evidence>
<keyword evidence="11" id="KW-1133">Transmembrane helix</keyword>
<gene>
    <name evidence="22" type="ORF">F2Q70_00032208</name>
</gene>